<name>A0A418VL16_9PROT</name>
<keyword evidence="6" id="KW-1185">Reference proteome</keyword>
<feature type="transmembrane region" description="Helical" evidence="3">
    <location>
        <begin position="269"/>
        <end position="290"/>
    </location>
</feature>
<organism evidence="5 6">
    <name type="scientific">Azospirillum cavernae</name>
    <dbReference type="NCBI Taxonomy" id="2320860"/>
    <lineage>
        <taxon>Bacteria</taxon>
        <taxon>Pseudomonadati</taxon>
        <taxon>Pseudomonadota</taxon>
        <taxon>Alphaproteobacteria</taxon>
        <taxon>Rhodospirillales</taxon>
        <taxon>Azospirillaceae</taxon>
        <taxon>Azospirillum</taxon>
    </lineage>
</organism>
<dbReference type="OrthoDB" id="9808602at2"/>
<dbReference type="AlphaFoldDB" id="A0A418VL16"/>
<protein>
    <submittedName>
        <fullName evidence="5">Exopolysaccharide biosynthesis polyprenyl glycosylphosphotransferase</fullName>
    </submittedName>
</protein>
<keyword evidence="3" id="KW-0812">Transmembrane</keyword>
<keyword evidence="3" id="KW-0472">Membrane</keyword>
<comment type="similarity">
    <text evidence="1">Belongs to the bacterial sugar transferase family.</text>
</comment>
<gene>
    <name evidence="5" type="ORF">D3877_28530</name>
</gene>
<dbReference type="Pfam" id="PF02397">
    <property type="entry name" value="Bac_transf"/>
    <property type="match status" value="1"/>
</dbReference>
<evidence type="ECO:0000256" key="1">
    <source>
        <dbReference type="ARBA" id="ARBA00006464"/>
    </source>
</evidence>
<proteinExistence type="inferred from homology"/>
<feature type="transmembrane region" description="Helical" evidence="3">
    <location>
        <begin position="63"/>
        <end position="83"/>
    </location>
</feature>
<evidence type="ECO:0000256" key="3">
    <source>
        <dbReference type="SAM" id="Phobius"/>
    </source>
</evidence>
<evidence type="ECO:0000313" key="6">
    <source>
        <dbReference type="Proteomes" id="UP000283458"/>
    </source>
</evidence>
<dbReference type="InterPro" id="IPR003362">
    <property type="entry name" value="Bact_transf"/>
</dbReference>
<comment type="caution">
    <text evidence="5">The sequence shown here is derived from an EMBL/GenBank/DDBJ whole genome shotgun (WGS) entry which is preliminary data.</text>
</comment>
<accession>A0A418VL16</accession>
<feature type="domain" description="Bacterial sugar transferase" evidence="4">
    <location>
        <begin position="264"/>
        <end position="457"/>
    </location>
</feature>
<feature type="transmembrane region" description="Helical" evidence="3">
    <location>
        <begin position="95"/>
        <end position="115"/>
    </location>
</feature>
<evidence type="ECO:0000259" key="4">
    <source>
        <dbReference type="Pfam" id="PF02397"/>
    </source>
</evidence>
<dbReference type="PANTHER" id="PTHR30576:SF0">
    <property type="entry name" value="UNDECAPRENYL-PHOSPHATE N-ACETYLGALACTOSAMINYL 1-PHOSPHATE TRANSFERASE-RELATED"/>
    <property type="match status" value="1"/>
</dbReference>
<keyword evidence="3" id="KW-1133">Transmembrane helix</keyword>
<dbReference type="PANTHER" id="PTHR30576">
    <property type="entry name" value="COLANIC BIOSYNTHESIS UDP-GLUCOSE LIPID CARRIER TRANSFERASE"/>
    <property type="match status" value="1"/>
</dbReference>
<dbReference type="EMBL" id="QYUL01000006">
    <property type="protein sequence ID" value="RJF76832.1"/>
    <property type="molecule type" value="Genomic_DNA"/>
</dbReference>
<evidence type="ECO:0000256" key="2">
    <source>
        <dbReference type="ARBA" id="ARBA00023169"/>
    </source>
</evidence>
<feature type="transmembrane region" description="Helical" evidence="3">
    <location>
        <begin position="121"/>
        <end position="143"/>
    </location>
</feature>
<sequence>MKDIHIAAQASPVVAALRGPRVAAAPLALAFVDLLVLETVVQCGVAGRYLLNVWVPIGIGSEIYFGAMIAVAFILVGYWMAGLYPGYGLTGVERLRLRTIVTALGFGGLILFDYIAQKGQWSRGILLIAASGALVAIPVADALTRRVLARYKLWGMRVAVFGAPNHRGEVVARLNGRPDIGWIPVYEADKPVAVDGVSVAVLATPSFDTGDVALLDHLPYHAVILVLSGTTGLQNLWVSARDVGACLGLEMRRNLLVGLNMVFKRGVDLVLALLFGLFAAPIVGLFALLVKILSPGPSFFLQRREGRGGQPFLIIKLRTMRVDADARLAEFLERSPEAADQWRQGMKLRDDPRIIPGLGHFMRRFSIDELPQLLNVLLGDMSLVGPRPLPAYHIAALDPASCRLRRLVRPGLTGLWQVSGRSSSSLDEQQTLDSYYVRNWSIWLDFHILARSVVIVLMGRDAW</sequence>
<keyword evidence="2" id="KW-0270">Exopolysaccharide synthesis</keyword>
<keyword evidence="5" id="KW-0808">Transferase</keyword>
<dbReference type="GO" id="GO:0000271">
    <property type="term" value="P:polysaccharide biosynthetic process"/>
    <property type="evidence" value="ECO:0007669"/>
    <property type="project" value="UniProtKB-KW"/>
</dbReference>
<dbReference type="Proteomes" id="UP000283458">
    <property type="component" value="Unassembled WGS sequence"/>
</dbReference>
<reference evidence="5 6" key="1">
    <citation type="submission" date="2018-09" db="EMBL/GenBank/DDBJ databases">
        <authorList>
            <person name="Zhu H."/>
        </authorList>
    </citation>
    <scope>NUCLEOTIDE SEQUENCE [LARGE SCALE GENOMIC DNA]</scope>
    <source>
        <strain evidence="5 6">K2W22B-5</strain>
    </source>
</reference>
<evidence type="ECO:0000313" key="5">
    <source>
        <dbReference type="EMBL" id="RJF76832.1"/>
    </source>
</evidence>
<dbReference type="RefSeq" id="WP_119834184.1">
    <property type="nucleotide sequence ID" value="NZ_QYUL01000006.1"/>
</dbReference>
<dbReference type="GO" id="GO:0016780">
    <property type="term" value="F:phosphotransferase activity, for other substituted phosphate groups"/>
    <property type="evidence" value="ECO:0007669"/>
    <property type="project" value="TreeGrafter"/>
</dbReference>